<accession>A0A8H6ZPI0</accession>
<proteinExistence type="predicted"/>
<feature type="compositionally biased region" description="Low complexity" evidence="1">
    <location>
        <begin position="17"/>
        <end position="28"/>
    </location>
</feature>
<sequence length="111" mass="11718">MSSSSSAVSNILRQIVSASSNSTSSVSSRKPGFAFRKANEEANRGLLATSTKKGGKRKRADDSDETPATHIGCIYINPHGTQKQDDDIVCKGNLKMADSAGLAEGESKDNE</sequence>
<feature type="region of interest" description="Disordered" evidence="1">
    <location>
        <begin position="16"/>
        <end position="69"/>
    </location>
</feature>
<dbReference type="RefSeq" id="XP_036629744.1">
    <property type="nucleotide sequence ID" value="XM_036778316.1"/>
</dbReference>
<organism evidence="2 3">
    <name type="scientific">Pleurotus ostreatus</name>
    <name type="common">Oyster mushroom</name>
    <name type="synonym">White-rot fungus</name>
    <dbReference type="NCBI Taxonomy" id="5322"/>
    <lineage>
        <taxon>Eukaryota</taxon>
        <taxon>Fungi</taxon>
        <taxon>Dikarya</taxon>
        <taxon>Basidiomycota</taxon>
        <taxon>Agaricomycotina</taxon>
        <taxon>Agaricomycetes</taxon>
        <taxon>Agaricomycetidae</taxon>
        <taxon>Agaricales</taxon>
        <taxon>Pleurotineae</taxon>
        <taxon>Pleurotaceae</taxon>
        <taxon>Pleurotus</taxon>
    </lineage>
</organism>
<evidence type="ECO:0000313" key="3">
    <source>
        <dbReference type="Proteomes" id="UP000623687"/>
    </source>
</evidence>
<name>A0A8H6ZPI0_PLEOS</name>
<dbReference type="VEuPathDB" id="FungiDB:PC9H_008809"/>
<dbReference type="AlphaFoldDB" id="A0A8H6ZPI0"/>
<evidence type="ECO:0000256" key="1">
    <source>
        <dbReference type="SAM" id="MobiDB-lite"/>
    </source>
</evidence>
<dbReference type="EMBL" id="JACETU010000006">
    <property type="protein sequence ID" value="KAF7426440.1"/>
    <property type="molecule type" value="Genomic_DNA"/>
</dbReference>
<comment type="caution">
    <text evidence="2">The sequence shown here is derived from an EMBL/GenBank/DDBJ whole genome shotgun (WGS) entry which is preliminary data.</text>
</comment>
<reference evidence="2" key="1">
    <citation type="submission" date="2019-07" db="EMBL/GenBank/DDBJ databases">
        <authorList>
            <person name="Palmer J.M."/>
        </authorList>
    </citation>
    <scope>NUCLEOTIDE SEQUENCE</scope>
    <source>
        <strain evidence="2">PC9</strain>
    </source>
</reference>
<protein>
    <submittedName>
        <fullName evidence="2">Uncharacterized protein</fullName>
    </submittedName>
</protein>
<evidence type="ECO:0000313" key="2">
    <source>
        <dbReference type="EMBL" id="KAF7426440.1"/>
    </source>
</evidence>
<keyword evidence="3" id="KW-1185">Reference proteome</keyword>
<gene>
    <name evidence="2" type="ORF">PC9H_008809</name>
</gene>
<dbReference type="GeneID" id="59378627"/>
<dbReference type="Proteomes" id="UP000623687">
    <property type="component" value="Unassembled WGS sequence"/>
</dbReference>